<dbReference type="AlphaFoldDB" id="A0A080ZM55"/>
<feature type="signal peptide" evidence="1">
    <location>
        <begin position="1"/>
        <end position="22"/>
    </location>
</feature>
<reference evidence="2 3" key="1">
    <citation type="submission" date="2013-11" db="EMBL/GenBank/DDBJ databases">
        <title>The Genome Sequence of Phytophthora parasitica P1976.</title>
        <authorList>
            <consortium name="The Broad Institute Genomics Platform"/>
            <person name="Russ C."/>
            <person name="Tyler B."/>
            <person name="Panabieres F."/>
            <person name="Shan W."/>
            <person name="Tripathy S."/>
            <person name="Grunwald N."/>
            <person name="Machado M."/>
            <person name="Johnson C.S."/>
            <person name="Walker B."/>
            <person name="Young S."/>
            <person name="Zeng Q."/>
            <person name="Gargeya S."/>
            <person name="Fitzgerald M."/>
            <person name="Haas B."/>
            <person name="Abouelleil A."/>
            <person name="Allen A.W."/>
            <person name="Alvarado L."/>
            <person name="Arachchi H.M."/>
            <person name="Berlin A.M."/>
            <person name="Chapman S.B."/>
            <person name="Gainer-Dewar J."/>
            <person name="Goldberg J."/>
            <person name="Griggs A."/>
            <person name="Gujja S."/>
            <person name="Hansen M."/>
            <person name="Howarth C."/>
            <person name="Imamovic A."/>
            <person name="Ireland A."/>
            <person name="Larimer J."/>
            <person name="McCowan C."/>
            <person name="Murphy C."/>
            <person name="Pearson M."/>
            <person name="Poon T.W."/>
            <person name="Priest M."/>
            <person name="Roberts A."/>
            <person name="Saif S."/>
            <person name="Shea T."/>
            <person name="Sisk P."/>
            <person name="Sykes S."/>
            <person name="Wortman J."/>
            <person name="Nusbaum C."/>
            <person name="Birren B."/>
        </authorList>
    </citation>
    <scope>NUCLEOTIDE SEQUENCE [LARGE SCALE GENOMIC DNA]</scope>
    <source>
        <strain evidence="2 3">P1976</strain>
    </source>
</reference>
<sequence>MRGIFYVALAFAVLARSNVVAAFPHPDLSKTFPDSAANAKRFLRGAGQEVAQANRGNGYGGVWKAAADSVNKIVPKPNIDMKTLLEKAKVVQALKKNTKSK</sequence>
<protein>
    <recommendedName>
        <fullName evidence="4">RxLR effector protein</fullName>
    </recommendedName>
</protein>
<dbReference type="EMBL" id="ANJA01002856">
    <property type="protein sequence ID" value="ETO67716.1"/>
    <property type="molecule type" value="Genomic_DNA"/>
</dbReference>
<evidence type="ECO:0000256" key="1">
    <source>
        <dbReference type="SAM" id="SignalP"/>
    </source>
</evidence>
<comment type="caution">
    <text evidence="2">The sequence shown here is derived from an EMBL/GenBank/DDBJ whole genome shotgun (WGS) entry which is preliminary data.</text>
</comment>
<keyword evidence="1" id="KW-0732">Signal</keyword>
<accession>A0A080ZM55</accession>
<organism evidence="2 3">
    <name type="scientific">Phytophthora nicotianae P1976</name>
    <dbReference type="NCBI Taxonomy" id="1317066"/>
    <lineage>
        <taxon>Eukaryota</taxon>
        <taxon>Sar</taxon>
        <taxon>Stramenopiles</taxon>
        <taxon>Oomycota</taxon>
        <taxon>Peronosporomycetes</taxon>
        <taxon>Peronosporales</taxon>
        <taxon>Peronosporaceae</taxon>
        <taxon>Phytophthora</taxon>
    </lineage>
</organism>
<proteinExistence type="predicted"/>
<evidence type="ECO:0000313" key="3">
    <source>
        <dbReference type="Proteomes" id="UP000028582"/>
    </source>
</evidence>
<feature type="chain" id="PRO_5001753181" description="RxLR effector protein" evidence="1">
    <location>
        <begin position="23"/>
        <end position="101"/>
    </location>
</feature>
<dbReference type="OrthoDB" id="127916at2759"/>
<dbReference type="Proteomes" id="UP000028582">
    <property type="component" value="Unassembled WGS sequence"/>
</dbReference>
<evidence type="ECO:0000313" key="2">
    <source>
        <dbReference type="EMBL" id="ETO67716.1"/>
    </source>
</evidence>
<name>A0A080ZM55_PHYNI</name>
<evidence type="ECO:0008006" key="4">
    <source>
        <dbReference type="Google" id="ProtNLM"/>
    </source>
</evidence>
<gene>
    <name evidence="2" type="ORF">F444_15390</name>
</gene>